<organism evidence="1 2">
    <name type="scientific">Pseudooceanicola antarcticus</name>
    <dbReference type="NCBI Taxonomy" id="1247613"/>
    <lineage>
        <taxon>Bacteria</taxon>
        <taxon>Pseudomonadati</taxon>
        <taxon>Pseudomonadota</taxon>
        <taxon>Alphaproteobacteria</taxon>
        <taxon>Rhodobacterales</taxon>
        <taxon>Paracoccaceae</taxon>
        <taxon>Pseudooceanicola</taxon>
    </lineage>
</organism>
<protein>
    <recommendedName>
        <fullName evidence="3">Glycosyltransferase sugar-binding region containing DXD motif-containing protein</fullName>
    </recommendedName>
</protein>
<reference evidence="1 2" key="1">
    <citation type="journal article" date="2018" name="Int. J. Syst. Evol. Microbiol.">
        <title>Pseudooceanicola lipolyticus sp. nov., a marine alphaproteobacterium, reclassification of Oceanicola flagellatus as Pseudooceanicola flagellatus comb. nov. and emended description of the genus Pseudooceanicola.</title>
        <authorList>
            <person name="Huang M.-M."/>
            <person name="Guo L.-L."/>
            <person name="Wu Y.-H."/>
            <person name="Lai Q.-L."/>
            <person name="Shao Z.-Z."/>
            <person name="Wang C.-S."/>
            <person name="Wu M."/>
            <person name="Xu X.-W."/>
        </authorList>
    </citation>
    <scope>NUCLEOTIDE SEQUENCE [LARGE SCALE GENOMIC DNA]</scope>
    <source>
        <strain evidence="1 2">Ar-45</strain>
    </source>
</reference>
<proteinExistence type="predicted"/>
<dbReference type="InterPro" id="IPR007577">
    <property type="entry name" value="GlycoTrfase_DXD_sugar-bd_CS"/>
</dbReference>
<evidence type="ECO:0008006" key="3">
    <source>
        <dbReference type="Google" id="ProtNLM"/>
    </source>
</evidence>
<dbReference type="InterPro" id="IPR029044">
    <property type="entry name" value="Nucleotide-diphossugar_trans"/>
</dbReference>
<name>A0ABX4MV81_9RHOB</name>
<dbReference type="Pfam" id="PF04488">
    <property type="entry name" value="Gly_transf_sug"/>
    <property type="match status" value="1"/>
</dbReference>
<comment type="caution">
    <text evidence="1">The sequence shown here is derived from an EMBL/GenBank/DDBJ whole genome shotgun (WGS) entry which is preliminary data.</text>
</comment>
<dbReference type="SUPFAM" id="SSF53448">
    <property type="entry name" value="Nucleotide-diphospho-sugar transferases"/>
    <property type="match status" value="1"/>
</dbReference>
<accession>A0ABX4MV81</accession>
<evidence type="ECO:0000313" key="2">
    <source>
        <dbReference type="Proteomes" id="UP000231702"/>
    </source>
</evidence>
<sequence>MVLSILKSVTPWLRKAQNPLRKPDPSVLVQVAKQVDGGEFEAAQAELLSLRPTRLKDVERRLTLVLWMKLWRERFREDTAALDQTQHWFDRLETSRQSGDIWPSIATCEAQFDTIGGQEATRSLVLAIWNWLPDTDYGLQYAVLSKCFLGGDTALLEDLFEHLLKDDRGFVPDYWQYQTLARRWSELGGARPEARVADLLERAEREELTDLFDIYRCMLRQTDVAGAFERAADLTDPVERERLAGSLLGASQPNALIEAAVALHAKLSEERDELDFMQARLAIAQLRWEDALALTGPLLDHRELRDQAVCLRALALAHLGDHDNARAAVEHVRFGQRAPWFLKGRAAMIGMTRRLLEDGGQPVEALASPALAVRQGLPMAQALWIGPRLRWIEELSMKSYLLNGWRYKLYVYDPPENVPEGVELADAASILPRDMVFTEGDSSGAHKGSLGAFSDLFRYALIHKRGGMWTDTDVVNLRRFDPDGVRMIASEWTDAGLVGPNGAMMAAPAGDPLQRLALETAQELLRDSTLHFARIGPELLAELLGDLGAGSYRLLPPQFLNPIGWMEVGRLMEPYEAVRASQSLDHAHNLHLYTETWRTIGLGVNAPPEGAGFLPTLYRRMMEADRPGPDRVREIIAA</sequence>
<dbReference type="Proteomes" id="UP000231702">
    <property type="component" value="Unassembled WGS sequence"/>
</dbReference>
<keyword evidence="2" id="KW-1185">Reference proteome</keyword>
<gene>
    <name evidence="1" type="ORF">CVM39_03405</name>
</gene>
<dbReference type="RefSeq" id="WP_097145442.1">
    <property type="nucleotide sequence ID" value="NZ_OBEA01000003.1"/>
</dbReference>
<dbReference type="EMBL" id="PGTD01000009">
    <property type="protein sequence ID" value="PJE31414.1"/>
    <property type="molecule type" value="Genomic_DNA"/>
</dbReference>
<evidence type="ECO:0000313" key="1">
    <source>
        <dbReference type="EMBL" id="PJE31414.1"/>
    </source>
</evidence>
<dbReference type="Gene3D" id="3.90.550.20">
    <property type="match status" value="1"/>
</dbReference>